<protein>
    <recommendedName>
        <fullName evidence="5">Transmembrane protein</fullName>
    </recommendedName>
</protein>
<name>A0A9D1PY86_9BACT</name>
<feature type="region of interest" description="Disordered" evidence="1">
    <location>
        <begin position="188"/>
        <end position="215"/>
    </location>
</feature>
<feature type="compositionally biased region" description="Basic and acidic residues" evidence="1">
    <location>
        <begin position="188"/>
        <end position="200"/>
    </location>
</feature>
<gene>
    <name evidence="3" type="ORF">H9894_06970</name>
</gene>
<feature type="compositionally biased region" description="Low complexity" evidence="1">
    <location>
        <begin position="202"/>
        <end position="214"/>
    </location>
</feature>
<keyword evidence="2" id="KW-1133">Transmembrane helix</keyword>
<keyword evidence="2" id="KW-0472">Membrane</keyword>
<comment type="caution">
    <text evidence="3">The sequence shown here is derived from an EMBL/GenBank/DDBJ whole genome shotgun (WGS) entry which is preliminary data.</text>
</comment>
<evidence type="ECO:0000256" key="2">
    <source>
        <dbReference type="SAM" id="Phobius"/>
    </source>
</evidence>
<dbReference type="Proteomes" id="UP000886752">
    <property type="component" value="Unassembled WGS sequence"/>
</dbReference>
<dbReference type="EMBL" id="DXHV01000064">
    <property type="protein sequence ID" value="HIW00914.1"/>
    <property type="molecule type" value="Genomic_DNA"/>
</dbReference>
<evidence type="ECO:0000256" key="1">
    <source>
        <dbReference type="SAM" id="MobiDB-lite"/>
    </source>
</evidence>
<sequence>MRRTAHIHKTDGCLKPGLHGRLLRACALAGLVLLPCCTWIHYMGYPQVEFHKQTASASSQRIHLSEGVGRDGTPALRMTTQAASLQGAGGRVRLWTQCLAGELQVLLVSEKPLLDGERCRPVTVTAWLPSRSRRARQSGQSLQPRVLTTRACATQYSPSCLMLERPVAVLEHMKEAVSVDIVLEGARSDEASQEASREASRGPAQGPAQGSAQAREPVLRAVFAPALDRNFLDALTEHCPYDWQLERNPSPFATDAEHQDGHDGYGQGGYGQDAALPGSTARMSAGTDSRASASRASSASSASSGDRVRRSEAASASQRASKADLERQKARTDAHAEALAHEFEELTKAATDL</sequence>
<evidence type="ECO:0008006" key="5">
    <source>
        <dbReference type="Google" id="ProtNLM"/>
    </source>
</evidence>
<reference evidence="3" key="1">
    <citation type="journal article" date="2021" name="PeerJ">
        <title>Extensive microbial diversity within the chicken gut microbiome revealed by metagenomics and culture.</title>
        <authorList>
            <person name="Gilroy R."/>
            <person name="Ravi A."/>
            <person name="Getino M."/>
            <person name="Pursley I."/>
            <person name="Horton D.L."/>
            <person name="Alikhan N.F."/>
            <person name="Baker D."/>
            <person name="Gharbi K."/>
            <person name="Hall N."/>
            <person name="Watson M."/>
            <person name="Adriaenssens E.M."/>
            <person name="Foster-Nyarko E."/>
            <person name="Jarju S."/>
            <person name="Secka A."/>
            <person name="Antonio M."/>
            <person name="Oren A."/>
            <person name="Chaudhuri R.R."/>
            <person name="La Ragione R."/>
            <person name="Hildebrand F."/>
            <person name="Pallen M.J."/>
        </authorList>
    </citation>
    <scope>NUCLEOTIDE SEQUENCE</scope>
    <source>
        <strain evidence="3">ChiHecec2B26-446</strain>
    </source>
</reference>
<feature type="transmembrane region" description="Helical" evidence="2">
    <location>
        <begin position="21"/>
        <end position="42"/>
    </location>
</feature>
<accession>A0A9D1PY86</accession>
<feature type="compositionally biased region" description="Basic and acidic residues" evidence="1">
    <location>
        <begin position="321"/>
        <end position="337"/>
    </location>
</feature>
<feature type="region of interest" description="Disordered" evidence="1">
    <location>
        <begin position="250"/>
        <end position="337"/>
    </location>
</feature>
<organism evidence="3 4">
    <name type="scientific">Candidatus Desulfovibrio intestinipullorum</name>
    <dbReference type="NCBI Taxonomy" id="2838536"/>
    <lineage>
        <taxon>Bacteria</taxon>
        <taxon>Pseudomonadati</taxon>
        <taxon>Thermodesulfobacteriota</taxon>
        <taxon>Desulfovibrionia</taxon>
        <taxon>Desulfovibrionales</taxon>
        <taxon>Desulfovibrionaceae</taxon>
        <taxon>Desulfovibrio</taxon>
    </lineage>
</organism>
<keyword evidence="2" id="KW-0812">Transmembrane</keyword>
<proteinExistence type="predicted"/>
<evidence type="ECO:0000313" key="3">
    <source>
        <dbReference type="EMBL" id="HIW00914.1"/>
    </source>
</evidence>
<feature type="compositionally biased region" description="Low complexity" evidence="1">
    <location>
        <begin position="284"/>
        <end position="305"/>
    </location>
</feature>
<reference evidence="3" key="2">
    <citation type="submission" date="2021-04" db="EMBL/GenBank/DDBJ databases">
        <authorList>
            <person name="Gilroy R."/>
        </authorList>
    </citation>
    <scope>NUCLEOTIDE SEQUENCE</scope>
    <source>
        <strain evidence="3">ChiHecec2B26-446</strain>
    </source>
</reference>
<evidence type="ECO:0000313" key="4">
    <source>
        <dbReference type="Proteomes" id="UP000886752"/>
    </source>
</evidence>
<dbReference type="AlphaFoldDB" id="A0A9D1PY86"/>